<proteinExistence type="predicted"/>
<protein>
    <submittedName>
        <fullName evidence="1">Uncharacterized protein</fullName>
    </submittedName>
</protein>
<dbReference type="Proteomes" id="UP000886523">
    <property type="component" value="Unassembled WGS sequence"/>
</dbReference>
<name>A0A9P6B7F7_9AGAM</name>
<gene>
    <name evidence="1" type="ORF">BS47DRAFT_1337353</name>
</gene>
<reference evidence="1" key="1">
    <citation type="journal article" date="2020" name="Nat. Commun.">
        <title>Large-scale genome sequencing of mycorrhizal fungi provides insights into the early evolution of symbiotic traits.</title>
        <authorList>
            <person name="Miyauchi S."/>
            <person name="Kiss E."/>
            <person name="Kuo A."/>
            <person name="Drula E."/>
            <person name="Kohler A."/>
            <person name="Sanchez-Garcia M."/>
            <person name="Morin E."/>
            <person name="Andreopoulos B."/>
            <person name="Barry K.W."/>
            <person name="Bonito G."/>
            <person name="Buee M."/>
            <person name="Carver A."/>
            <person name="Chen C."/>
            <person name="Cichocki N."/>
            <person name="Clum A."/>
            <person name="Culley D."/>
            <person name="Crous P.W."/>
            <person name="Fauchery L."/>
            <person name="Girlanda M."/>
            <person name="Hayes R.D."/>
            <person name="Keri Z."/>
            <person name="LaButti K."/>
            <person name="Lipzen A."/>
            <person name="Lombard V."/>
            <person name="Magnuson J."/>
            <person name="Maillard F."/>
            <person name="Murat C."/>
            <person name="Nolan M."/>
            <person name="Ohm R.A."/>
            <person name="Pangilinan J."/>
            <person name="Pereira M.F."/>
            <person name="Perotto S."/>
            <person name="Peter M."/>
            <person name="Pfister S."/>
            <person name="Riley R."/>
            <person name="Sitrit Y."/>
            <person name="Stielow J.B."/>
            <person name="Szollosi G."/>
            <person name="Zifcakova L."/>
            <person name="Stursova M."/>
            <person name="Spatafora J.W."/>
            <person name="Tedersoo L."/>
            <person name="Vaario L.M."/>
            <person name="Yamada A."/>
            <person name="Yan M."/>
            <person name="Wang P."/>
            <person name="Xu J."/>
            <person name="Bruns T."/>
            <person name="Baldrian P."/>
            <person name="Vilgalys R."/>
            <person name="Dunand C."/>
            <person name="Henrissat B."/>
            <person name="Grigoriev I.V."/>
            <person name="Hibbett D."/>
            <person name="Nagy L.G."/>
            <person name="Martin F.M."/>
        </authorList>
    </citation>
    <scope>NUCLEOTIDE SEQUENCE</scope>
    <source>
        <strain evidence="1">UP504</strain>
    </source>
</reference>
<dbReference type="EMBL" id="MU128919">
    <property type="protein sequence ID" value="KAF9519138.1"/>
    <property type="molecule type" value="Genomic_DNA"/>
</dbReference>
<evidence type="ECO:0000313" key="1">
    <source>
        <dbReference type="EMBL" id="KAF9519138.1"/>
    </source>
</evidence>
<accession>A0A9P6B7F7</accession>
<comment type="caution">
    <text evidence="1">The sequence shown here is derived from an EMBL/GenBank/DDBJ whole genome shotgun (WGS) entry which is preliminary data.</text>
</comment>
<sequence length="89" mass="9740">MLYFGEAHGMYEVLCLCFNYFPSYPIFVSTHSNIKYLAPEASLSRSSRIHTNPEALRAPVAEPPLDCPSQVPGTLTLAGGCILNRIHGS</sequence>
<evidence type="ECO:0000313" key="2">
    <source>
        <dbReference type="Proteomes" id="UP000886523"/>
    </source>
</evidence>
<dbReference type="AlphaFoldDB" id="A0A9P6B7F7"/>
<organism evidence="1 2">
    <name type="scientific">Hydnum rufescens UP504</name>
    <dbReference type="NCBI Taxonomy" id="1448309"/>
    <lineage>
        <taxon>Eukaryota</taxon>
        <taxon>Fungi</taxon>
        <taxon>Dikarya</taxon>
        <taxon>Basidiomycota</taxon>
        <taxon>Agaricomycotina</taxon>
        <taxon>Agaricomycetes</taxon>
        <taxon>Cantharellales</taxon>
        <taxon>Hydnaceae</taxon>
        <taxon>Hydnum</taxon>
    </lineage>
</organism>
<feature type="non-terminal residue" evidence="1">
    <location>
        <position position="89"/>
    </location>
</feature>
<keyword evidence="2" id="KW-1185">Reference proteome</keyword>